<protein>
    <submittedName>
        <fullName evidence="1">Uncharacterized protein</fullName>
    </submittedName>
</protein>
<evidence type="ECO:0000313" key="1">
    <source>
        <dbReference type="EMBL" id="TGO10752.1"/>
    </source>
</evidence>
<organism evidence="1 2">
    <name type="scientific">Botrytis tulipae</name>
    <dbReference type="NCBI Taxonomy" id="87230"/>
    <lineage>
        <taxon>Eukaryota</taxon>
        <taxon>Fungi</taxon>
        <taxon>Dikarya</taxon>
        <taxon>Ascomycota</taxon>
        <taxon>Pezizomycotina</taxon>
        <taxon>Leotiomycetes</taxon>
        <taxon>Helotiales</taxon>
        <taxon>Sclerotiniaceae</taxon>
        <taxon>Botrytis</taxon>
    </lineage>
</organism>
<dbReference type="EMBL" id="PQXH01000126">
    <property type="protein sequence ID" value="TGO10752.1"/>
    <property type="molecule type" value="Genomic_DNA"/>
</dbReference>
<gene>
    <name evidence="1" type="ORF">BTUL_0126g00050</name>
</gene>
<evidence type="ECO:0000313" key="2">
    <source>
        <dbReference type="Proteomes" id="UP000297777"/>
    </source>
</evidence>
<keyword evidence="2" id="KW-1185">Reference proteome</keyword>
<accession>A0A4Z1EIX3</accession>
<name>A0A4Z1EIX3_9HELO</name>
<comment type="caution">
    <text evidence="1">The sequence shown here is derived from an EMBL/GenBank/DDBJ whole genome shotgun (WGS) entry which is preliminary data.</text>
</comment>
<reference evidence="1 2" key="1">
    <citation type="submission" date="2017-12" db="EMBL/GenBank/DDBJ databases">
        <title>Comparative genomics of Botrytis spp.</title>
        <authorList>
            <person name="Valero-Jimenez C.A."/>
            <person name="Tapia P."/>
            <person name="Veloso J."/>
            <person name="Silva-Moreno E."/>
            <person name="Staats M."/>
            <person name="Valdes J.H."/>
            <person name="Van Kan J.A.L."/>
        </authorList>
    </citation>
    <scope>NUCLEOTIDE SEQUENCE [LARGE SCALE GENOMIC DNA]</scope>
    <source>
        <strain evidence="1 2">Bt9001</strain>
    </source>
</reference>
<dbReference type="AlphaFoldDB" id="A0A4Z1EIX3"/>
<dbReference type="Proteomes" id="UP000297777">
    <property type="component" value="Unassembled WGS sequence"/>
</dbReference>
<proteinExistence type="predicted"/>
<dbReference type="OrthoDB" id="3550535at2759"/>
<sequence>MENKKVANNTTLAIRPSAAAFFGQNNAIHSHVATTMKLFVDLSTLTKHSAITIVNNKSISIHIEMCGSKIEQSTNMATILAALPEYKSVKKLTLKIHAPWPKSESREFYNKRLSSIKNLFAIIDTFELYILKVIMSIDGLNFPQMKFGAAVHSLKFKNWVLFYQVYDEVKSVEEGVTKIFPGSEYDLRLRGVYKKEILNSI</sequence>